<dbReference type="Gene3D" id="3.30.565.10">
    <property type="entry name" value="Histidine kinase-like ATPase, C-terminal domain"/>
    <property type="match status" value="1"/>
</dbReference>
<dbReference type="EMBL" id="APMP01000004">
    <property type="protein sequence ID" value="ENZ82935.1"/>
    <property type="molecule type" value="Genomic_DNA"/>
</dbReference>
<evidence type="ECO:0000256" key="3">
    <source>
        <dbReference type="ARBA" id="ARBA00022553"/>
    </source>
</evidence>
<feature type="domain" description="Histidine kinase" evidence="9">
    <location>
        <begin position="236"/>
        <end position="444"/>
    </location>
</feature>
<dbReference type="RefSeq" id="WP_004616793.1">
    <property type="nucleotide sequence ID" value="NZ_APMP01000004.1"/>
</dbReference>
<evidence type="ECO:0000259" key="9">
    <source>
        <dbReference type="PROSITE" id="PS50109"/>
    </source>
</evidence>
<dbReference type="PROSITE" id="PS50109">
    <property type="entry name" value="HIS_KIN"/>
    <property type="match status" value="1"/>
</dbReference>
<dbReference type="GO" id="GO:0000155">
    <property type="term" value="F:phosphorelay sensor kinase activity"/>
    <property type="evidence" value="ECO:0007669"/>
    <property type="project" value="InterPro"/>
</dbReference>
<dbReference type="Gene3D" id="1.10.287.130">
    <property type="match status" value="1"/>
</dbReference>
<dbReference type="PANTHER" id="PTHR45436:SF8">
    <property type="entry name" value="HISTIDINE KINASE"/>
    <property type="match status" value="1"/>
</dbReference>
<proteinExistence type="predicted"/>
<dbReference type="OrthoDB" id="9815202at2"/>
<dbReference type="PANTHER" id="PTHR45436">
    <property type="entry name" value="SENSOR HISTIDINE KINASE YKOH"/>
    <property type="match status" value="1"/>
</dbReference>
<dbReference type="eggNOG" id="COG2205">
    <property type="taxonomic scope" value="Bacteria"/>
</dbReference>
<accession>R0D3C3</accession>
<organism evidence="10 11">
    <name type="scientific">Caulobacter vibrioides OR37</name>
    <dbReference type="NCBI Taxonomy" id="1292034"/>
    <lineage>
        <taxon>Bacteria</taxon>
        <taxon>Pseudomonadati</taxon>
        <taxon>Pseudomonadota</taxon>
        <taxon>Alphaproteobacteria</taxon>
        <taxon>Caulobacterales</taxon>
        <taxon>Caulobacteraceae</taxon>
        <taxon>Caulobacter</taxon>
    </lineage>
</organism>
<keyword evidence="5 8" id="KW-0812">Transmembrane</keyword>
<keyword evidence="4" id="KW-0808">Transferase</keyword>
<keyword evidence="8" id="KW-0472">Membrane</keyword>
<evidence type="ECO:0000313" key="11">
    <source>
        <dbReference type="Proteomes" id="UP000013063"/>
    </source>
</evidence>
<dbReference type="GO" id="GO:0005886">
    <property type="term" value="C:plasma membrane"/>
    <property type="evidence" value="ECO:0007669"/>
    <property type="project" value="TreeGrafter"/>
</dbReference>
<dbReference type="InterPro" id="IPR005467">
    <property type="entry name" value="His_kinase_dom"/>
</dbReference>
<comment type="catalytic activity">
    <reaction evidence="1">
        <text>ATP + protein L-histidine = ADP + protein N-phospho-L-histidine.</text>
        <dbReference type="EC" id="2.7.13.3"/>
    </reaction>
</comment>
<dbReference type="CDD" id="cd00082">
    <property type="entry name" value="HisKA"/>
    <property type="match status" value="1"/>
</dbReference>
<dbReference type="SUPFAM" id="SSF47384">
    <property type="entry name" value="Homodimeric domain of signal transducing histidine kinase"/>
    <property type="match status" value="1"/>
</dbReference>
<reference evidence="10 11" key="1">
    <citation type="journal article" date="2013" name="Genome Announc.">
        <title>Draft Genome Sequence for Caulobacter sp. Strain OR37, a Bacterium Tolerant to Heavy Metals.</title>
        <authorList>
            <person name="Utturkar S.M."/>
            <person name="Bollmann A."/>
            <person name="Brzoska R.M."/>
            <person name="Klingeman D.M."/>
            <person name="Epstein S.E."/>
            <person name="Palumbo A.V."/>
            <person name="Brown S.D."/>
        </authorList>
    </citation>
    <scope>NUCLEOTIDE SEQUENCE [LARGE SCALE GENOMIC DNA]</scope>
    <source>
        <strain evidence="10 11">OR37</strain>
    </source>
</reference>
<keyword evidence="11" id="KW-1185">Reference proteome</keyword>
<keyword evidence="6 10" id="KW-0418">Kinase</keyword>
<dbReference type="SUPFAM" id="SSF55874">
    <property type="entry name" value="ATPase domain of HSP90 chaperone/DNA topoisomerase II/histidine kinase"/>
    <property type="match status" value="1"/>
</dbReference>
<sequence precursor="true">MALNSRFWRTTPFQLTVLHGLVFAVAVMALLGLIYARTAGYMTRQIDAIVLSEAHALAKPGPDGLPDRVQAAVKADERAIAYYALFSADGVWIAGNVRALPAGMIPDGKPRVLKGPAFLPGARAVVLRLPWGEQLFVGHDAKVLSGLREIIVEALLVSGALILVLGLIAAAALSAQPLRRIESLRVASQAALSGAVGVRLPVSPRRDEIDMLANLANAMMDESERLLWEVKSVGDNIAHDLRTPLNRLRALLYRVSQETSLTPADAAMIEQALAETDALLSRFRALLRIGEIERCDRRAGVKPVRLQEVLAHAGELYEPLAEDRGVAFSIALDPDAPMVEADADLLFEAVGNLIDNALKFTPPGGTVRVRLITLAQGPRLEVADDGPGVDPQERDAVLNRFHRGRRTLDTPGSGLGLSIVAAVARLHQFTLTLSDAKPGLVVSLDCWPRRLEA</sequence>
<dbReference type="EC" id="2.7.13.3" evidence="2"/>
<dbReference type="InterPro" id="IPR050428">
    <property type="entry name" value="TCS_sensor_his_kinase"/>
</dbReference>
<dbReference type="CDD" id="cd00075">
    <property type="entry name" value="HATPase"/>
    <property type="match status" value="1"/>
</dbReference>
<evidence type="ECO:0000256" key="1">
    <source>
        <dbReference type="ARBA" id="ARBA00000085"/>
    </source>
</evidence>
<evidence type="ECO:0000256" key="6">
    <source>
        <dbReference type="ARBA" id="ARBA00022777"/>
    </source>
</evidence>
<dbReference type="InterPro" id="IPR036890">
    <property type="entry name" value="HATPase_C_sf"/>
</dbReference>
<evidence type="ECO:0000256" key="2">
    <source>
        <dbReference type="ARBA" id="ARBA00012438"/>
    </source>
</evidence>
<dbReference type="InterPro" id="IPR003594">
    <property type="entry name" value="HATPase_dom"/>
</dbReference>
<evidence type="ECO:0000313" key="10">
    <source>
        <dbReference type="EMBL" id="ENZ82935.1"/>
    </source>
</evidence>
<dbReference type="Proteomes" id="UP000013063">
    <property type="component" value="Unassembled WGS sequence"/>
</dbReference>
<evidence type="ECO:0000256" key="7">
    <source>
        <dbReference type="ARBA" id="ARBA00022989"/>
    </source>
</evidence>
<evidence type="ECO:0000256" key="4">
    <source>
        <dbReference type="ARBA" id="ARBA00022679"/>
    </source>
</evidence>
<evidence type="ECO:0000256" key="8">
    <source>
        <dbReference type="SAM" id="Phobius"/>
    </source>
</evidence>
<dbReference type="SMART" id="SM00387">
    <property type="entry name" value="HATPase_c"/>
    <property type="match status" value="1"/>
</dbReference>
<dbReference type="Pfam" id="PF02518">
    <property type="entry name" value="HATPase_c"/>
    <property type="match status" value="1"/>
</dbReference>
<keyword evidence="3" id="KW-0597">Phosphoprotein</keyword>
<dbReference type="InterPro" id="IPR036097">
    <property type="entry name" value="HisK_dim/P_sf"/>
</dbReference>
<protein>
    <recommendedName>
        <fullName evidence="2">histidine kinase</fullName>
        <ecNumber evidence="2">2.7.13.3</ecNumber>
    </recommendedName>
</protein>
<comment type="caution">
    <text evidence="10">The sequence shown here is derived from an EMBL/GenBank/DDBJ whole genome shotgun (WGS) entry which is preliminary data.</text>
</comment>
<dbReference type="PATRIC" id="fig|1292034.3.peg.1118"/>
<name>R0D3C3_CAUVI</name>
<keyword evidence="7 8" id="KW-1133">Transmembrane helix</keyword>
<dbReference type="InterPro" id="IPR003661">
    <property type="entry name" value="HisK_dim/P_dom"/>
</dbReference>
<dbReference type="AlphaFoldDB" id="R0D3C3"/>
<dbReference type="Gene3D" id="6.10.340.10">
    <property type="match status" value="1"/>
</dbReference>
<feature type="transmembrane region" description="Helical" evidence="8">
    <location>
        <begin position="150"/>
        <end position="173"/>
    </location>
</feature>
<feature type="transmembrane region" description="Helical" evidence="8">
    <location>
        <begin position="12"/>
        <end position="36"/>
    </location>
</feature>
<gene>
    <name evidence="10" type="ORF">OR37_01129</name>
</gene>
<dbReference type="STRING" id="1292034.OR37_01129"/>
<evidence type="ECO:0000256" key="5">
    <source>
        <dbReference type="ARBA" id="ARBA00022692"/>
    </source>
</evidence>